<feature type="region of interest" description="Disordered" evidence="1">
    <location>
        <begin position="1"/>
        <end position="72"/>
    </location>
</feature>
<protein>
    <submittedName>
        <fullName evidence="2">Uncharacterized protein</fullName>
    </submittedName>
</protein>
<feature type="compositionally biased region" description="Basic and acidic residues" evidence="1">
    <location>
        <begin position="44"/>
        <end position="61"/>
    </location>
</feature>
<dbReference type="EMBL" id="CVQI01025225">
    <property type="protein sequence ID" value="CRK32937.1"/>
    <property type="molecule type" value="Genomic_DNA"/>
</dbReference>
<dbReference type="AlphaFoldDB" id="A0A0G4MFF6"/>
<name>A0A0G4MFF6_VERLO</name>
<evidence type="ECO:0000256" key="1">
    <source>
        <dbReference type="SAM" id="MobiDB-lite"/>
    </source>
</evidence>
<reference evidence="3" key="1">
    <citation type="submission" date="2015-05" db="EMBL/GenBank/DDBJ databases">
        <authorList>
            <person name="Fogelqvist Johan"/>
        </authorList>
    </citation>
    <scope>NUCLEOTIDE SEQUENCE [LARGE SCALE GENOMIC DNA]</scope>
</reference>
<dbReference type="Proteomes" id="UP000045706">
    <property type="component" value="Unassembled WGS sequence"/>
</dbReference>
<feature type="non-terminal residue" evidence="2">
    <location>
        <position position="1"/>
    </location>
</feature>
<feature type="compositionally biased region" description="Basic and acidic residues" evidence="1">
    <location>
        <begin position="1"/>
        <end position="14"/>
    </location>
</feature>
<accession>A0A0G4MFF6</accession>
<sequence length="72" mass="8428">EGVHRRVQPHDPPRHAVQRAQEAPARAVPGLQQAHRHLAHQRRRPEPQRPDDRVQPHRPQEPHSLQRLLSHS</sequence>
<evidence type="ECO:0000313" key="3">
    <source>
        <dbReference type="Proteomes" id="UP000045706"/>
    </source>
</evidence>
<feature type="compositionally biased region" description="Basic residues" evidence="1">
    <location>
        <begin position="34"/>
        <end position="43"/>
    </location>
</feature>
<evidence type="ECO:0000313" key="2">
    <source>
        <dbReference type="EMBL" id="CRK32937.1"/>
    </source>
</evidence>
<proteinExistence type="predicted"/>
<organism evidence="2 3">
    <name type="scientific">Verticillium longisporum</name>
    <name type="common">Verticillium dahliae var. longisporum</name>
    <dbReference type="NCBI Taxonomy" id="100787"/>
    <lineage>
        <taxon>Eukaryota</taxon>
        <taxon>Fungi</taxon>
        <taxon>Dikarya</taxon>
        <taxon>Ascomycota</taxon>
        <taxon>Pezizomycotina</taxon>
        <taxon>Sordariomycetes</taxon>
        <taxon>Hypocreomycetidae</taxon>
        <taxon>Glomerellales</taxon>
        <taxon>Plectosphaerellaceae</taxon>
        <taxon>Verticillium</taxon>
    </lineage>
</organism>
<gene>
    <name evidence="2" type="ORF">BN1723_018503</name>
</gene>